<evidence type="ECO:0000313" key="17">
    <source>
        <dbReference type="Proteomes" id="UP000479563"/>
    </source>
</evidence>
<evidence type="ECO:0000313" key="8">
    <source>
        <dbReference type="EMBL" id="CUM78488.1"/>
    </source>
</evidence>
<reference evidence="15 16" key="2">
    <citation type="submission" date="2018-08" db="EMBL/GenBank/DDBJ databases">
        <title>A genome reference for cultivated species of the human gut microbiota.</title>
        <authorList>
            <person name="Zou Y."/>
            <person name="Xue W."/>
            <person name="Luo G."/>
        </authorList>
    </citation>
    <scope>NUCLEOTIDE SEQUENCE [LARGE SCALE GENOMIC DNA]</scope>
    <source>
        <strain evidence="12 16">AF06-19</strain>
        <strain evidence="13 15">AF36-2BH</strain>
    </source>
</reference>
<gene>
    <name evidence="8" type="primary">mcp2</name>
    <name evidence="13" type="ORF">DW001_00020</name>
    <name evidence="12" type="ORF">DWV45_02105</name>
    <name evidence="8" type="ORF">ERS852580_00517</name>
    <name evidence="11" type="ORF">GKE07_01115</name>
    <name evidence="9" type="ORF">LIZ56_06645</name>
    <name evidence="10" type="ORF">LK487_01350</name>
</gene>
<dbReference type="EMBL" id="QRPB01000001">
    <property type="protein sequence ID" value="RHL83102.1"/>
    <property type="molecule type" value="Genomic_DNA"/>
</dbReference>
<dbReference type="PANTHER" id="PTHR32089:SF112">
    <property type="entry name" value="LYSOZYME-LIKE PROTEIN-RELATED"/>
    <property type="match status" value="1"/>
</dbReference>
<feature type="domain" description="Methyl-accepting transducer" evidence="6">
    <location>
        <begin position="354"/>
        <end position="577"/>
    </location>
</feature>
<evidence type="ECO:0000256" key="4">
    <source>
        <dbReference type="SAM" id="MobiDB-lite"/>
    </source>
</evidence>
<evidence type="ECO:0000259" key="7">
    <source>
        <dbReference type="PROSITE" id="PS50885"/>
    </source>
</evidence>
<reference evidence="8 14" key="1">
    <citation type="submission" date="2015-09" db="EMBL/GenBank/DDBJ databases">
        <authorList>
            <consortium name="Pathogen Informatics"/>
        </authorList>
    </citation>
    <scope>NUCLEOTIDE SEQUENCE [LARGE SCALE GENOMIC DNA]</scope>
    <source>
        <strain evidence="8 14">2789STDY5834968</strain>
    </source>
</reference>
<evidence type="ECO:0000256" key="3">
    <source>
        <dbReference type="PROSITE-ProRule" id="PRU00284"/>
    </source>
</evidence>
<keyword evidence="5" id="KW-0472">Membrane</keyword>
<dbReference type="GO" id="GO:0006935">
    <property type="term" value="P:chemotaxis"/>
    <property type="evidence" value="ECO:0007669"/>
    <property type="project" value="InterPro"/>
</dbReference>
<dbReference type="PROSITE" id="PS50111">
    <property type="entry name" value="CHEMOTAXIS_TRANSDUC_2"/>
    <property type="match status" value="1"/>
</dbReference>
<evidence type="ECO:0000256" key="2">
    <source>
        <dbReference type="ARBA" id="ARBA00029447"/>
    </source>
</evidence>
<evidence type="ECO:0000313" key="16">
    <source>
        <dbReference type="Proteomes" id="UP000283683"/>
    </source>
</evidence>
<dbReference type="Proteomes" id="UP000479563">
    <property type="component" value="Unassembled WGS sequence"/>
</dbReference>
<dbReference type="Pfam" id="PF12729">
    <property type="entry name" value="4HB_MCP_1"/>
    <property type="match status" value="1"/>
</dbReference>
<reference evidence="10" key="5">
    <citation type="submission" date="2021-10" db="EMBL/GenBank/DDBJ databases">
        <title>Collection of gut derived symbiotic bacterial strains cultured from healthy donors.</title>
        <authorList>
            <person name="Lin H."/>
            <person name="Littmann E."/>
            <person name="Claire K."/>
            <person name="Pamer E."/>
        </authorList>
    </citation>
    <scope>NUCLEOTIDE SEQUENCE</scope>
    <source>
        <strain evidence="10">MSK.22.92</strain>
    </source>
</reference>
<dbReference type="OrthoDB" id="9760371at2"/>
<organism evidence="8 14">
    <name type="scientific">Agathobacter rectalis</name>
    <dbReference type="NCBI Taxonomy" id="39491"/>
    <lineage>
        <taxon>Bacteria</taxon>
        <taxon>Bacillati</taxon>
        <taxon>Bacillota</taxon>
        <taxon>Clostridia</taxon>
        <taxon>Lachnospirales</taxon>
        <taxon>Lachnospiraceae</taxon>
        <taxon>Agathobacter</taxon>
    </lineage>
</organism>
<evidence type="ECO:0000313" key="14">
    <source>
        <dbReference type="Proteomes" id="UP000095673"/>
    </source>
</evidence>
<evidence type="ECO:0000313" key="15">
    <source>
        <dbReference type="Proteomes" id="UP000266698"/>
    </source>
</evidence>
<evidence type="ECO:0000259" key="6">
    <source>
        <dbReference type="PROSITE" id="PS50111"/>
    </source>
</evidence>
<evidence type="ECO:0000256" key="1">
    <source>
        <dbReference type="ARBA" id="ARBA00023224"/>
    </source>
</evidence>
<dbReference type="SUPFAM" id="SSF58104">
    <property type="entry name" value="Methyl-accepting chemotaxis protein (MCP) signaling domain"/>
    <property type="match status" value="1"/>
</dbReference>
<dbReference type="AlphaFoldDB" id="A0A173RMS2"/>
<dbReference type="PRINTS" id="PR00260">
    <property type="entry name" value="CHEMTRNSDUCR"/>
</dbReference>
<feature type="domain" description="HAMP" evidence="7">
    <location>
        <begin position="263"/>
        <end position="321"/>
    </location>
</feature>
<comment type="similarity">
    <text evidence="2">Belongs to the methyl-accepting chemotaxis (MCP) protein family.</text>
</comment>
<dbReference type="EMBL" id="JAJFBX010000001">
    <property type="protein sequence ID" value="MCC2745692.1"/>
    <property type="molecule type" value="Genomic_DNA"/>
</dbReference>
<feature type="transmembrane region" description="Helical" evidence="5">
    <location>
        <begin position="63"/>
        <end position="83"/>
    </location>
</feature>
<accession>A0A173RMS2</accession>
<evidence type="ECO:0000313" key="13">
    <source>
        <dbReference type="EMBL" id="RHL83102.1"/>
    </source>
</evidence>
<dbReference type="RefSeq" id="WP_015516432.1">
    <property type="nucleotide sequence ID" value="NZ_CYXM01000002.1"/>
</dbReference>
<dbReference type="InterPro" id="IPR024478">
    <property type="entry name" value="HlyB_4HB_MCP"/>
</dbReference>
<name>A0A173RMS2_9FIRM</name>
<dbReference type="Proteomes" id="UP000283683">
    <property type="component" value="Unassembled WGS sequence"/>
</dbReference>
<keyword evidence="1 3" id="KW-0807">Transducer</keyword>
<evidence type="ECO:0000313" key="10">
    <source>
        <dbReference type="EMBL" id="MCC2745692.1"/>
    </source>
</evidence>
<dbReference type="GO" id="GO:0016020">
    <property type="term" value="C:membrane"/>
    <property type="evidence" value="ECO:0007669"/>
    <property type="project" value="InterPro"/>
</dbReference>
<proteinExistence type="inferred from homology"/>
<reference evidence="11 17" key="3">
    <citation type="journal article" date="2019" name="Nat. Med.">
        <title>A library of human gut bacterial isolates paired with longitudinal multiomics data enables mechanistic microbiome research.</title>
        <authorList>
            <person name="Poyet M."/>
            <person name="Groussin M."/>
            <person name="Gibbons S.M."/>
            <person name="Avila-Pacheco J."/>
            <person name="Jiang X."/>
            <person name="Kearney S.M."/>
            <person name="Perrotta A.R."/>
            <person name="Berdy B."/>
            <person name="Zhao S."/>
            <person name="Lieberman T.D."/>
            <person name="Swanson P.K."/>
            <person name="Smith M."/>
            <person name="Roesemann S."/>
            <person name="Alexander J.E."/>
            <person name="Rich S.A."/>
            <person name="Livny J."/>
            <person name="Vlamakis H."/>
            <person name="Clish C."/>
            <person name="Bullock K."/>
            <person name="Deik A."/>
            <person name="Scott J."/>
            <person name="Pierce K.A."/>
            <person name="Xavier R.J."/>
            <person name="Alm E.J."/>
        </authorList>
    </citation>
    <scope>NUCLEOTIDE SEQUENCE [LARGE SCALE GENOMIC DNA]</scope>
    <source>
        <strain evidence="11 17">BIOML-A11</strain>
    </source>
</reference>
<keyword evidence="5" id="KW-0812">Transmembrane</keyword>
<dbReference type="EMBL" id="JAJCJK010000008">
    <property type="protein sequence ID" value="MCB6938091.1"/>
    <property type="molecule type" value="Genomic_DNA"/>
</dbReference>
<dbReference type="PROSITE" id="PS50885">
    <property type="entry name" value="HAMP"/>
    <property type="match status" value="1"/>
</dbReference>
<dbReference type="InterPro" id="IPR003660">
    <property type="entry name" value="HAMP_dom"/>
</dbReference>
<dbReference type="EMBL" id="CYXM01000002">
    <property type="protein sequence ID" value="CUM78488.1"/>
    <property type="molecule type" value="Genomic_DNA"/>
</dbReference>
<dbReference type="PANTHER" id="PTHR32089">
    <property type="entry name" value="METHYL-ACCEPTING CHEMOTAXIS PROTEIN MCPB"/>
    <property type="match status" value="1"/>
</dbReference>
<dbReference type="GO" id="GO:0007165">
    <property type="term" value="P:signal transduction"/>
    <property type="evidence" value="ECO:0007669"/>
    <property type="project" value="UniProtKB-KW"/>
</dbReference>
<feature type="region of interest" description="Disordered" evidence="4">
    <location>
        <begin position="1"/>
        <end position="41"/>
    </location>
</feature>
<keyword evidence="5" id="KW-1133">Transmembrane helix</keyword>
<dbReference type="EMBL" id="QSAZ01000002">
    <property type="protein sequence ID" value="RGW88955.1"/>
    <property type="molecule type" value="Genomic_DNA"/>
</dbReference>
<dbReference type="Proteomes" id="UP000266698">
    <property type="component" value="Unassembled WGS sequence"/>
</dbReference>
<dbReference type="Proteomes" id="UP001197684">
    <property type="component" value="Unassembled WGS sequence"/>
</dbReference>
<evidence type="ECO:0000313" key="9">
    <source>
        <dbReference type="EMBL" id="MCB6938091.1"/>
    </source>
</evidence>
<dbReference type="Gene3D" id="1.10.287.950">
    <property type="entry name" value="Methyl-accepting chemotaxis protein"/>
    <property type="match status" value="1"/>
</dbReference>
<dbReference type="SMART" id="SM00283">
    <property type="entry name" value="MA"/>
    <property type="match status" value="1"/>
</dbReference>
<sequence>MKLDSKKSKAAVKNSAVKQKKVKAKAANPAKAPKVKKTLNTKKAQKVNNKPKVKGKKKLSTKLILIPVFVVGFVSVISSGLSLKNLSKVNDAASQIVDTSMVGTEMLNDIEMETVNIHTLALAHIISTDLSSMIDIVSEVRNHEEKLKQLLDDYNPYVTLETKRNYRIICENYTSLVKECGNVMAYSAAGKNEEAYKTANGSIAKYSNNIEKAISSMREHVNSVTQEERKSLESTYRASVVTCTFTIAISIIALLFVVFAVVTMVIKPLLRTQKEINGIIVNIDNKKGDLTQRVTPINNAEVDAVGKGINVFMTKLQAIFKAVVTNSARMERVVDDVRQSVQTSNSSVSDLSALTEELSATMQDISENASVINTNTDNVAKEVELIAEKTDELTGYTKDMKAHAQSMESVARTNMESTDRKVSEILEVLQKAIEDSNSVKQVNSLTNDILNIASQTNLLALNASIEAARAGEAGRGFAVVASEISQLAAASQEAANNIQRINAVVTNSVTNLSDNANGLVSYINDSILPEFERFVESGVEYNDKASFIEGTMTDFKEKTDSLKQSMLEISSSINTISHAINEGVNGVVSAADSTQLIVEDMDNISHKMDENYEIADSLKKETSIFIKLD</sequence>
<reference evidence="9" key="4">
    <citation type="submission" date="2021-10" db="EMBL/GenBank/DDBJ databases">
        <title>Collection of gut derived symbiotic bacterial strains cultured from healthy donors.</title>
        <authorList>
            <person name="Lin H."/>
            <person name="Littmann E."/>
            <person name="Kohout C."/>
            <person name="Pamer E.G."/>
        </authorList>
    </citation>
    <scope>NUCLEOTIDE SEQUENCE</scope>
    <source>
        <strain evidence="9">DFI.9.42</strain>
    </source>
</reference>
<dbReference type="InterPro" id="IPR004090">
    <property type="entry name" value="Chemotax_Me-accpt_rcpt"/>
</dbReference>
<evidence type="ECO:0000313" key="12">
    <source>
        <dbReference type="EMBL" id="RGW88955.1"/>
    </source>
</evidence>
<dbReference type="InterPro" id="IPR004089">
    <property type="entry name" value="MCPsignal_dom"/>
</dbReference>
<evidence type="ECO:0000313" key="11">
    <source>
        <dbReference type="EMBL" id="MSC58837.1"/>
    </source>
</evidence>
<dbReference type="Proteomes" id="UP001197847">
    <property type="component" value="Unassembled WGS sequence"/>
</dbReference>
<dbReference type="GO" id="GO:0004888">
    <property type="term" value="F:transmembrane signaling receptor activity"/>
    <property type="evidence" value="ECO:0007669"/>
    <property type="project" value="InterPro"/>
</dbReference>
<protein>
    <submittedName>
        <fullName evidence="8 9">Methyl-accepting chemotaxis protein</fullName>
    </submittedName>
</protein>
<feature type="transmembrane region" description="Helical" evidence="5">
    <location>
        <begin position="245"/>
        <end position="266"/>
    </location>
</feature>
<evidence type="ECO:0000256" key="5">
    <source>
        <dbReference type="SAM" id="Phobius"/>
    </source>
</evidence>
<dbReference type="Pfam" id="PF00015">
    <property type="entry name" value="MCPsignal"/>
    <property type="match status" value="1"/>
</dbReference>
<dbReference type="Proteomes" id="UP000095673">
    <property type="component" value="Unassembled WGS sequence"/>
</dbReference>
<dbReference type="EMBL" id="WKQP01000001">
    <property type="protein sequence ID" value="MSC58837.1"/>
    <property type="molecule type" value="Genomic_DNA"/>
</dbReference>